<dbReference type="AlphaFoldDB" id="A0AAD5P6S8"/>
<evidence type="ECO:0000256" key="6">
    <source>
        <dbReference type="SAM" id="MobiDB-lite"/>
    </source>
</evidence>
<gene>
    <name evidence="8" type="ORF">BDA99DRAFT_530100</name>
</gene>
<dbReference type="GO" id="GO:0016020">
    <property type="term" value="C:membrane"/>
    <property type="evidence" value="ECO:0007669"/>
    <property type="project" value="UniProtKB-SubCell"/>
</dbReference>
<reference evidence="8" key="2">
    <citation type="submission" date="2023-02" db="EMBL/GenBank/DDBJ databases">
        <authorList>
            <consortium name="DOE Joint Genome Institute"/>
            <person name="Mondo S.J."/>
            <person name="Chang Y."/>
            <person name="Wang Y."/>
            <person name="Ahrendt S."/>
            <person name="Andreopoulos W."/>
            <person name="Barry K."/>
            <person name="Beard J."/>
            <person name="Benny G.L."/>
            <person name="Blankenship S."/>
            <person name="Bonito G."/>
            <person name="Cuomo C."/>
            <person name="Desiro A."/>
            <person name="Gervers K.A."/>
            <person name="Hundley H."/>
            <person name="Kuo A."/>
            <person name="LaButti K."/>
            <person name="Lang B.F."/>
            <person name="Lipzen A."/>
            <person name="O'Donnell K."/>
            <person name="Pangilinan J."/>
            <person name="Reynolds N."/>
            <person name="Sandor L."/>
            <person name="Smith M.W."/>
            <person name="Tsang A."/>
            <person name="Grigoriev I.V."/>
            <person name="Stajich J.E."/>
            <person name="Spatafora J.W."/>
        </authorList>
    </citation>
    <scope>NUCLEOTIDE SEQUENCE</scope>
    <source>
        <strain evidence="8">RSA 2281</strain>
    </source>
</reference>
<evidence type="ECO:0000256" key="3">
    <source>
        <dbReference type="ARBA" id="ARBA00022692"/>
    </source>
</evidence>
<keyword evidence="5 7" id="KW-0472">Membrane</keyword>
<comment type="caution">
    <text evidence="8">The sequence shown here is derived from an EMBL/GenBank/DDBJ whole genome shotgun (WGS) entry which is preliminary data.</text>
</comment>
<feature type="transmembrane region" description="Helical" evidence="7">
    <location>
        <begin position="5"/>
        <end position="23"/>
    </location>
</feature>
<feature type="compositionally biased region" description="Polar residues" evidence="6">
    <location>
        <begin position="105"/>
        <end position="117"/>
    </location>
</feature>
<name>A0AAD5P6S8_9FUNG</name>
<evidence type="ECO:0000256" key="7">
    <source>
        <dbReference type="SAM" id="Phobius"/>
    </source>
</evidence>
<reference evidence="8" key="1">
    <citation type="journal article" date="2022" name="IScience">
        <title>Evolution of zygomycete secretomes and the origins of terrestrial fungal ecologies.</title>
        <authorList>
            <person name="Chang Y."/>
            <person name="Wang Y."/>
            <person name="Mondo S."/>
            <person name="Ahrendt S."/>
            <person name="Andreopoulos W."/>
            <person name="Barry K."/>
            <person name="Beard J."/>
            <person name="Benny G.L."/>
            <person name="Blankenship S."/>
            <person name="Bonito G."/>
            <person name="Cuomo C."/>
            <person name="Desiro A."/>
            <person name="Gervers K.A."/>
            <person name="Hundley H."/>
            <person name="Kuo A."/>
            <person name="LaButti K."/>
            <person name="Lang B.F."/>
            <person name="Lipzen A."/>
            <person name="O'Donnell K."/>
            <person name="Pangilinan J."/>
            <person name="Reynolds N."/>
            <person name="Sandor L."/>
            <person name="Smith M.E."/>
            <person name="Tsang A."/>
            <person name="Grigoriev I.V."/>
            <person name="Stajich J.E."/>
            <person name="Spatafora J.W."/>
        </authorList>
    </citation>
    <scope>NUCLEOTIDE SEQUENCE</scope>
    <source>
        <strain evidence="8">RSA 2281</strain>
    </source>
</reference>
<comment type="similarity">
    <text evidence="2">Belongs to the UPF0057 (PMP3) family.</text>
</comment>
<dbReference type="Pfam" id="PF01679">
    <property type="entry name" value="Pmp3"/>
    <property type="match status" value="1"/>
</dbReference>
<sequence length="143" mass="15417">MLDDCCLILIIMLLPPVGVFLLKGCGADFWINLCLTILGYIPGHLHGFYVMIKEREHAQYVAQHYSTPNPSTAYYGTVHPPTQAQAPPPPTGSTPYQPGPRATTVGASNSPPVSYQTAPPPKYEPPAPNVASTIPRPPSPKKN</sequence>
<feature type="compositionally biased region" description="Pro residues" evidence="6">
    <location>
        <begin position="118"/>
        <end position="128"/>
    </location>
</feature>
<keyword evidence="4 7" id="KW-1133">Transmembrane helix</keyword>
<organism evidence="8 9">
    <name type="scientific">Phascolomyces articulosus</name>
    <dbReference type="NCBI Taxonomy" id="60185"/>
    <lineage>
        <taxon>Eukaryota</taxon>
        <taxon>Fungi</taxon>
        <taxon>Fungi incertae sedis</taxon>
        <taxon>Mucoromycota</taxon>
        <taxon>Mucoromycotina</taxon>
        <taxon>Mucoromycetes</taxon>
        <taxon>Mucorales</taxon>
        <taxon>Lichtheimiaceae</taxon>
        <taxon>Phascolomyces</taxon>
    </lineage>
</organism>
<evidence type="ECO:0000256" key="5">
    <source>
        <dbReference type="ARBA" id="ARBA00023136"/>
    </source>
</evidence>
<keyword evidence="9" id="KW-1185">Reference proteome</keyword>
<evidence type="ECO:0000256" key="4">
    <source>
        <dbReference type="ARBA" id="ARBA00022989"/>
    </source>
</evidence>
<evidence type="ECO:0000313" key="8">
    <source>
        <dbReference type="EMBL" id="KAI9243616.1"/>
    </source>
</evidence>
<dbReference type="EMBL" id="JAIXMP010000069">
    <property type="protein sequence ID" value="KAI9243616.1"/>
    <property type="molecule type" value="Genomic_DNA"/>
</dbReference>
<evidence type="ECO:0000256" key="2">
    <source>
        <dbReference type="ARBA" id="ARBA00009530"/>
    </source>
</evidence>
<keyword evidence="3 7" id="KW-0812">Transmembrane</keyword>
<proteinExistence type="inferred from homology"/>
<evidence type="ECO:0000256" key="1">
    <source>
        <dbReference type="ARBA" id="ARBA00004370"/>
    </source>
</evidence>
<dbReference type="InterPro" id="IPR000612">
    <property type="entry name" value="PMP3"/>
</dbReference>
<dbReference type="Proteomes" id="UP001209540">
    <property type="component" value="Unassembled WGS sequence"/>
</dbReference>
<comment type="subcellular location">
    <subcellularLocation>
        <location evidence="1">Membrane</location>
    </subcellularLocation>
</comment>
<evidence type="ECO:0000313" key="9">
    <source>
        <dbReference type="Proteomes" id="UP001209540"/>
    </source>
</evidence>
<feature type="transmembrane region" description="Helical" evidence="7">
    <location>
        <begin position="29"/>
        <end position="52"/>
    </location>
</feature>
<dbReference type="PANTHER" id="PTHR21659">
    <property type="entry name" value="HYDROPHOBIC PROTEIN RCI2 LOW TEMPERATURE AND SALT RESPONSIVE PROTEIN LTI6 -RELATED"/>
    <property type="match status" value="1"/>
</dbReference>
<accession>A0AAD5P6S8</accession>
<dbReference type="PANTHER" id="PTHR21659:SF42">
    <property type="entry name" value="UPF0057 MEMBRANE PROTEIN ZK632.10-RELATED"/>
    <property type="match status" value="1"/>
</dbReference>
<protein>
    <submittedName>
        <fullName evidence="8">Uncharacterized protein</fullName>
    </submittedName>
</protein>
<feature type="region of interest" description="Disordered" evidence="6">
    <location>
        <begin position="72"/>
        <end position="143"/>
    </location>
</feature>